<reference evidence="1 2" key="1">
    <citation type="submission" date="2019-03" db="EMBL/GenBank/DDBJ databases">
        <title>Draft genome sequences of novel Actinobacteria.</title>
        <authorList>
            <person name="Sahin N."/>
            <person name="Ay H."/>
            <person name="Saygin H."/>
        </authorList>
    </citation>
    <scope>NUCLEOTIDE SEQUENCE [LARGE SCALE GENOMIC DNA]</scope>
    <source>
        <strain evidence="1 2">H3C3</strain>
    </source>
</reference>
<protein>
    <recommendedName>
        <fullName evidence="3">XRE family transcriptional regulator</fullName>
    </recommendedName>
</protein>
<evidence type="ECO:0000313" key="1">
    <source>
        <dbReference type="EMBL" id="TDD96040.1"/>
    </source>
</evidence>
<dbReference type="SUPFAM" id="SSF48452">
    <property type="entry name" value="TPR-like"/>
    <property type="match status" value="1"/>
</dbReference>
<dbReference type="AlphaFoldDB" id="A0A4R5CCN3"/>
<dbReference type="Proteomes" id="UP000294513">
    <property type="component" value="Unassembled WGS sequence"/>
</dbReference>
<evidence type="ECO:0008006" key="3">
    <source>
        <dbReference type="Google" id="ProtNLM"/>
    </source>
</evidence>
<keyword evidence="2" id="KW-1185">Reference proteome</keyword>
<gene>
    <name evidence="1" type="ORF">E1298_03595</name>
</gene>
<accession>A0A4R5CCN3</accession>
<dbReference type="RefSeq" id="WP_131889294.1">
    <property type="nucleotide sequence ID" value="NZ_SMKU01000008.1"/>
</dbReference>
<evidence type="ECO:0000313" key="2">
    <source>
        <dbReference type="Proteomes" id="UP000294513"/>
    </source>
</evidence>
<dbReference type="EMBL" id="SMKU01000008">
    <property type="protein sequence ID" value="TDD96040.1"/>
    <property type="molecule type" value="Genomic_DNA"/>
</dbReference>
<sequence>MTVQQRPAWAVHLQAAREARGWGPFETARRLREAIGITSHPSDKVRSLAKQVTRHEKGHVFPTDWAPAYAAVHGIPQDELFPAPPPSEQLVITGPASTVDQSPLLDPWDDVVRRRELIHDAAALTASATVAPILAKLTEAWQASEPSLPGASVSQAMIDDWEDAAVVHGRRARVEPPAVILAALAADFTVMAPHLKRKQPDAVRRDLAHAAARHAMLIGGKLVDLGQRRESRRWWGKTRALADQSDDPLLASWLRSREALYRRGDPSEDLEEVLRVASEARRLAGERPSAPLAAAFTAEAQVLACLGRMGEAVSALRSAEAAFDKMSTSTVFDPDWARREEGLWFDKSLIYTLAGDVRQATEAQNTLLRPDADYHVTVEIQLHRAALGARTDPTSGLEEATRMVAALPQDRRTTRYLGAARMTLNAIPDKAAALPAARELRALLSG</sequence>
<comment type="caution">
    <text evidence="1">The sequence shown here is derived from an EMBL/GenBank/DDBJ whole genome shotgun (WGS) entry which is preliminary data.</text>
</comment>
<proteinExistence type="predicted"/>
<organism evidence="1 2">
    <name type="scientific">Actinomadura rubrisoli</name>
    <dbReference type="NCBI Taxonomy" id="2530368"/>
    <lineage>
        <taxon>Bacteria</taxon>
        <taxon>Bacillati</taxon>
        <taxon>Actinomycetota</taxon>
        <taxon>Actinomycetes</taxon>
        <taxon>Streptosporangiales</taxon>
        <taxon>Thermomonosporaceae</taxon>
        <taxon>Actinomadura</taxon>
    </lineage>
</organism>
<dbReference type="OrthoDB" id="3449038at2"/>
<name>A0A4R5CCN3_9ACTN</name>
<dbReference type="InterPro" id="IPR011990">
    <property type="entry name" value="TPR-like_helical_dom_sf"/>
</dbReference>